<dbReference type="eggNOG" id="ENOG5033RXS">
    <property type="taxonomic scope" value="Bacteria"/>
</dbReference>
<comment type="caution">
    <text evidence="1">The sequence shown here is derived from an EMBL/GenBank/DDBJ whole genome shotgun (WGS) entry which is preliminary data.</text>
</comment>
<dbReference type="EMBL" id="JPRL01000001">
    <property type="protein sequence ID" value="KFF06003.1"/>
    <property type="molecule type" value="Genomic_DNA"/>
</dbReference>
<reference evidence="1 2" key="1">
    <citation type="submission" date="2014-07" db="EMBL/GenBank/DDBJ databases">
        <title>Genome of Flavobacterium reichenbachii LMG 25512.</title>
        <authorList>
            <person name="Stropko S.J."/>
            <person name="Pipes S.E."/>
            <person name="Newman J.D."/>
        </authorList>
    </citation>
    <scope>NUCLEOTIDE SEQUENCE [LARGE SCALE GENOMIC DNA]</scope>
    <source>
        <strain evidence="1 2">LMG 25512</strain>
    </source>
</reference>
<protein>
    <submittedName>
        <fullName evidence="1">Uncharacterized protein</fullName>
    </submittedName>
</protein>
<name>A0A085ZNI9_9FLAO</name>
<dbReference type="AlphaFoldDB" id="A0A085ZNI9"/>
<keyword evidence="2" id="KW-1185">Reference proteome</keyword>
<accession>A0A085ZNI9</accession>
<dbReference type="Proteomes" id="UP000028715">
    <property type="component" value="Unassembled WGS sequence"/>
</dbReference>
<sequence length="267" mass="30993">MTSWSQQNIENYTKEMYDEVQKLTSADLLVKNLNDKSWSAVFLTLNASINNYSKDNLYLNSLANQITDKTETKLEGTSRLIIWDRIVTKDIIFEGKGLVIDNDLFTVSGRANQILQNLTKKNFGYVTINSTEEELKALKKNWLSYLSNKNVEEFKPFDYKNSKIPEISSLNAVNALIISLQDNSTKEAITKKCLKNVYKLDEMPKEKSSSANYCNPDTYTYTYLAMLFGDEKMNESKNANWWLNFWNENHKNMVWNSEKGIYIIKQK</sequence>
<evidence type="ECO:0000313" key="1">
    <source>
        <dbReference type="EMBL" id="KFF06003.1"/>
    </source>
</evidence>
<proteinExistence type="predicted"/>
<organism evidence="1 2">
    <name type="scientific">Flavobacterium reichenbachii</name>
    <dbReference type="NCBI Taxonomy" id="362418"/>
    <lineage>
        <taxon>Bacteria</taxon>
        <taxon>Pseudomonadati</taxon>
        <taxon>Bacteroidota</taxon>
        <taxon>Flavobacteriia</taxon>
        <taxon>Flavobacteriales</taxon>
        <taxon>Flavobacteriaceae</taxon>
        <taxon>Flavobacterium</taxon>
    </lineage>
</organism>
<evidence type="ECO:0000313" key="2">
    <source>
        <dbReference type="Proteomes" id="UP000028715"/>
    </source>
</evidence>
<gene>
    <name evidence="1" type="ORF">IW19_10920</name>
</gene>
<dbReference type="STRING" id="362418.IW19_10920"/>